<evidence type="ECO:0000259" key="9">
    <source>
        <dbReference type="Pfam" id="PF12821"/>
    </source>
</evidence>
<proteinExistence type="inferred from homology"/>
<dbReference type="PANTHER" id="PTHR31082:SF4">
    <property type="entry name" value="PHEROMONE-REGULATED MEMBRANE PROTEIN 10"/>
    <property type="match status" value="1"/>
</dbReference>
<feature type="region of interest" description="Disordered" evidence="6">
    <location>
        <begin position="1"/>
        <end position="21"/>
    </location>
</feature>
<dbReference type="Proteomes" id="UP000245790">
    <property type="component" value="Unassembled WGS sequence"/>
</dbReference>
<dbReference type="Pfam" id="PF12821">
    <property type="entry name" value="ThrE_2"/>
    <property type="match status" value="1"/>
</dbReference>
<organism evidence="10 11">
    <name type="scientific">Pleionea mediterranea</name>
    <dbReference type="NCBI Taxonomy" id="523701"/>
    <lineage>
        <taxon>Bacteria</taxon>
        <taxon>Pseudomonadati</taxon>
        <taxon>Pseudomonadota</taxon>
        <taxon>Gammaproteobacteria</taxon>
        <taxon>Oceanospirillales</taxon>
        <taxon>Pleioneaceae</taxon>
        <taxon>Pleionea</taxon>
    </lineage>
</organism>
<accession>A0A316FY06</accession>
<protein>
    <submittedName>
        <fullName evidence="10">Uncharacterized membrane protein YjjP (DUF1212 family)</fullName>
    </submittedName>
</protein>
<evidence type="ECO:0000256" key="2">
    <source>
        <dbReference type="ARBA" id="ARBA00022692"/>
    </source>
</evidence>
<evidence type="ECO:0000256" key="6">
    <source>
        <dbReference type="SAM" id="MobiDB-lite"/>
    </source>
</evidence>
<dbReference type="AlphaFoldDB" id="A0A316FY06"/>
<dbReference type="OrthoDB" id="1490274at2"/>
<keyword evidence="2 7" id="KW-0812">Transmembrane</keyword>
<feature type="domain" description="Threonine/Serine exporter ThrE" evidence="9">
    <location>
        <begin position="292"/>
        <end position="417"/>
    </location>
</feature>
<reference evidence="10 11" key="1">
    <citation type="submission" date="2018-05" db="EMBL/GenBank/DDBJ databases">
        <title>Genomic Encyclopedia of Type Strains, Phase IV (KMG-IV): sequencing the most valuable type-strain genomes for metagenomic binning, comparative biology and taxonomic classification.</title>
        <authorList>
            <person name="Goeker M."/>
        </authorList>
    </citation>
    <scope>NUCLEOTIDE SEQUENCE [LARGE SCALE GENOMIC DNA]</scope>
    <source>
        <strain evidence="10 11">DSM 25350</strain>
    </source>
</reference>
<evidence type="ECO:0000256" key="3">
    <source>
        <dbReference type="ARBA" id="ARBA00022989"/>
    </source>
</evidence>
<dbReference type="RefSeq" id="WP_109762958.1">
    <property type="nucleotide sequence ID" value="NZ_QGGU01000004.1"/>
</dbReference>
<feature type="transmembrane region" description="Helical" evidence="7">
    <location>
        <begin position="185"/>
        <end position="206"/>
    </location>
</feature>
<dbReference type="InterPro" id="IPR051361">
    <property type="entry name" value="ThrE/Ser_Exporter"/>
</dbReference>
<feature type="transmembrane region" description="Helical" evidence="7">
    <location>
        <begin position="247"/>
        <end position="268"/>
    </location>
</feature>
<evidence type="ECO:0000256" key="4">
    <source>
        <dbReference type="ARBA" id="ARBA00023136"/>
    </source>
</evidence>
<keyword evidence="3 7" id="KW-1133">Transmembrane helix</keyword>
<dbReference type="GO" id="GO:0022857">
    <property type="term" value="F:transmembrane transporter activity"/>
    <property type="evidence" value="ECO:0007669"/>
    <property type="project" value="InterPro"/>
</dbReference>
<dbReference type="PANTHER" id="PTHR31082">
    <property type="entry name" value="PHEROMONE-REGULATED MEMBRANE PROTEIN 10"/>
    <property type="match status" value="1"/>
</dbReference>
<comment type="caution">
    <text evidence="10">The sequence shown here is derived from an EMBL/GenBank/DDBJ whole genome shotgun (WGS) entry which is preliminary data.</text>
</comment>
<evidence type="ECO:0000313" key="11">
    <source>
        <dbReference type="Proteomes" id="UP000245790"/>
    </source>
</evidence>
<evidence type="ECO:0000256" key="7">
    <source>
        <dbReference type="SAM" id="Phobius"/>
    </source>
</evidence>
<feature type="transmembrane region" description="Helical" evidence="7">
    <location>
        <begin position="312"/>
        <end position="330"/>
    </location>
</feature>
<dbReference type="InterPro" id="IPR010619">
    <property type="entry name" value="ThrE-like_N"/>
</dbReference>
<comment type="similarity">
    <text evidence="5">Belongs to the ThrE exporter (TC 2.A.79) family.</text>
</comment>
<comment type="subcellular location">
    <subcellularLocation>
        <location evidence="1">Membrane</location>
        <topology evidence="1">Multi-pass membrane protein</topology>
    </subcellularLocation>
</comment>
<feature type="domain" description="Threonine/serine exporter-like N-terminal" evidence="8">
    <location>
        <begin position="29"/>
        <end position="264"/>
    </location>
</feature>
<feature type="transmembrane region" description="Helical" evidence="7">
    <location>
        <begin position="212"/>
        <end position="235"/>
    </location>
</feature>
<dbReference type="InterPro" id="IPR024528">
    <property type="entry name" value="ThrE_2"/>
</dbReference>
<feature type="transmembrane region" description="Helical" evidence="7">
    <location>
        <begin position="288"/>
        <end position="305"/>
    </location>
</feature>
<sequence>MAQMPQAATDERSLDDVPNAPKRHQPVGFILRLAKALHTYGVPAYELETTLSACARKLGFGLQCLSLPTSITMTLMRKNNSAQTYVIRVAPGEAHLEKLRRVSEVAHNVMEGNLTTAEGADELAQINNAKPSYPNWLVIAAFALVSASVSRLFGGGWFEMVGALAAGFSLGILTLLSAKVSILAHLLPATAALVATVVAYITANFLPGTEVYISIVSGLIVLLPGLSLTIAMAELATQNLMSGTSRLFGAGIVFILMAFGMVSGNYIAQLLPVSTALTNNLIEPLAPWTEWLAVMVGALALAVLFQARLRDFGWVILGGVVAFASAKYASLYFNNAMTAFLGAISVGVCANLVSRFTGIPGATLMLPGLIILVPGSVGFKSLIALIEHDVVRGLDTAFNMTLVGISLVAGLLISSLVTLPKASMDEFDAEL</sequence>
<feature type="transmembrane region" description="Helical" evidence="7">
    <location>
        <begin position="398"/>
        <end position="419"/>
    </location>
</feature>
<evidence type="ECO:0000256" key="5">
    <source>
        <dbReference type="ARBA" id="ARBA00034125"/>
    </source>
</evidence>
<dbReference type="GO" id="GO:0016020">
    <property type="term" value="C:membrane"/>
    <property type="evidence" value="ECO:0007669"/>
    <property type="project" value="UniProtKB-SubCell"/>
</dbReference>
<feature type="transmembrane region" description="Helical" evidence="7">
    <location>
        <begin position="160"/>
        <end position="178"/>
    </location>
</feature>
<keyword evidence="4 7" id="KW-0472">Membrane</keyword>
<feature type="transmembrane region" description="Helical" evidence="7">
    <location>
        <begin position="336"/>
        <end position="354"/>
    </location>
</feature>
<evidence type="ECO:0000256" key="1">
    <source>
        <dbReference type="ARBA" id="ARBA00004141"/>
    </source>
</evidence>
<name>A0A316FY06_9GAMM</name>
<dbReference type="EMBL" id="QGGU01000004">
    <property type="protein sequence ID" value="PWK52985.1"/>
    <property type="molecule type" value="Genomic_DNA"/>
</dbReference>
<keyword evidence="11" id="KW-1185">Reference proteome</keyword>
<dbReference type="Pfam" id="PF06738">
    <property type="entry name" value="ThrE"/>
    <property type="match status" value="1"/>
</dbReference>
<feature type="transmembrane region" description="Helical" evidence="7">
    <location>
        <begin position="366"/>
        <end position="386"/>
    </location>
</feature>
<gene>
    <name evidence="10" type="ORF">C8D97_104203</name>
</gene>
<feature type="transmembrane region" description="Helical" evidence="7">
    <location>
        <begin position="136"/>
        <end position="154"/>
    </location>
</feature>
<evidence type="ECO:0000259" key="8">
    <source>
        <dbReference type="Pfam" id="PF06738"/>
    </source>
</evidence>
<evidence type="ECO:0000313" key="10">
    <source>
        <dbReference type="EMBL" id="PWK52985.1"/>
    </source>
</evidence>